<feature type="compositionally biased region" description="Basic and acidic residues" evidence="1">
    <location>
        <begin position="185"/>
        <end position="203"/>
    </location>
</feature>
<reference evidence="3 4" key="1">
    <citation type="submission" date="2020-07" db="EMBL/GenBank/DDBJ databases">
        <title>Huge and variable diversity of episymbiotic CPR bacteria and DPANN archaea in groundwater ecosystems.</title>
        <authorList>
            <person name="He C.Y."/>
            <person name="Keren R."/>
            <person name="Whittaker M."/>
            <person name="Farag I.F."/>
            <person name="Doudna J."/>
            <person name="Cate J.H.D."/>
            <person name="Banfield J.F."/>
        </authorList>
    </citation>
    <scope>NUCLEOTIDE SEQUENCE [LARGE SCALE GENOMIC DNA]</scope>
    <source>
        <strain evidence="3">NC_groundwater_70_Ag_B-0.1um_54_66</strain>
    </source>
</reference>
<gene>
    <name evidence="3" type="ORF">HYS17_08925</name>
</gene>
<evidence type="ECO:0000313" key="3">
    <source>
        <dbReference type="EMBL" id="QQG35634.1"/>
    </source>
</evidence>
<evidence type="ECO:0000256" key="1">
    <source>
        <dbReference type="SAM" id="MobiDB-lite"/>
    </source>
</evidence>
<feature type="signal peptide" evidence="2">
    <location>
        <begin position="1"/>
        <end position="19"/>
    </location>
</feature>
<evidence type="ECO:0000256" key="2">
    <source>
        <dbReference type="SAM" id="SignalP"/>
    </source>
</evidence>
<dbReference type="Proteomes" id="UP000595362">
    <property type="component" value="Chromosome"/>
</dbReference>
<keyword evidence="2" id="KW-0732">Signal</keyword>
<feature type="region of interest" description="Disordered" evidence="1">
    <location>
        <begin position="177"/>
        <end position="203"/>
    </location>
</feature>
<accession>A0A7T5R1C5</accession>
<organism evidence="3 4">
    <name type="scientific">Micavibrio aeruginosavorus</name>
    <dbReference type="NCBI Taxonomy" id="349221"/>
    <lineage>
        <taxon>Bacteria</taxon>
        <taxon>Pseudomonadati</taxon>
        <taxon>Bdellovibrionota</taxon>
        <taxon>Bdellovibrionia</taxon>
        <taxon>Bdellovibrionales</taxon>
        <taxon>Pseudobdellovibrionaceae</taxon>
        <taxon>Micavibrio</taxon>
    </lineage>
</organism>
<evidence type="ECO:0000313" key="4">
    <source>
        <dbReference type="Proteomes" id="UP000595362"/>
    </source>
</evidence>
<dbReference type="AlphaFoldDB" id="A0A7T5R1C5"/>
<feature type="chain" id="PRO_5032606436" evidence="2">
    <location>
        <begin position="20"/>
        <end position="203"/>
    </location>
</feature>
<dbReference type="EMBL" id="CP066681">
    <property type="protein sequence ID" value="QQG35634.1"/>
    <property type="molecule type" value="Genomic_DNA"/>
</dbReference>
<protein>
    <submittedName>
        <fullName evidence="3">Uncharacterized protein</fullName>
    </submittedName>
</protein>
<proteinExistence type="predicted"/>
<sequence>MKWLKLAFPLMLLTLPAAAEPYTYSPEGCEFTITFPSEPLLGKKCNPDEPSQCHEVLSFTKVFDVTATLKIDVVCNPATPDMYERYSGDVMKTTLIAMAGRGKLEEMETGYNEHPNAKMAFLLGYGKNGEQDLIYNGQLWIGKKSIFSMEADITGDYITGADEMFATILQSVNYKTPPAAVEAETSEKGGKKPEEAKEAAPKE</sequence>
<name>A0A7T5R1C5_9BACT</name>